<comment type="caution">
    <text evidence="3">The sequence shown here is derived from an EMBL/GenBank/DDBJ whole genome shotgun (WGS) entry which is preliminary data.</text>
</comment>
<accession>A0ABP6Z4P0</accession>
<dbReference type="Pfam" id="PF08282">
    <property type="entry name" value="Hydrolase_3"/>
    <property type="match status" value="1"/>
</dbReference>
<evidence type="ECO:0000313" key="4">
    <source>
        <dbReference type="Proteomes" id="UP001500630"/>
    </source>
</evidence>
<dbReference type="RefSeq" id="WP_425570532.1">
    <property type="nucleotide sequence ID" value="NZ_BAABDQ010000032.1"/>
</dbReference>
<dbReference type="Pfam" id="PF09363">
    <property type="entry name" value="XFP_C"/>
    <property type="match status" value="1"/>
</dbReference>
<reference evidence="4" key="1">
    <citation type="journal article" date="2019" name="Int. J. Syst. Evol. Microbiol.">
        <title>The Global Catalogue of Microorganisms (GCM) 10K type strain sequencing project: providing services to taxonomists for standard genome sequencing and annotation.</title>
        <authorList>
            <consortium name="The Broad Institute Genomics Platform"/>
            <consortium name="The Broad Institute Genome Sequencing Center for Infectious Disease"/>
            <person name="Wu L."/>
            <person name="Ma J."/>
        </authorList>
    </citation>
    <scope>NUCLEOTIDE SEQUENCE [LARGE SCALE GENOMIC DNA]</scope>
    <source>
        <strain evidence="4">JCM 17326</strain>
    </source>
</reference>
<evidence type="ECO:0000256" key="1">
    <source>
        <dbReference type="SAM" id="MobiDB-lite"/>
    </source>
</evidence>
<gene>
    <name evidence="3" type="ORF">GCM10022419_096700</name>
</gene>
<dbReference type="Proteomes" id="UP001500630">
    <property type="component" value="Unassembled WGS sequence"/>
</dbReference>
<feature type="region of interest" description="Disordered" evidence="1">
    <location>
        <begin position="125"/>
        <end position="167"/>
    </location>
</feature>
<dbReference type="InterPro" id="IPR009014">
    <property type="entry name" value="Transketo_C/PFOR_II"/>
</dbReference>
<dbReference type="Gene3D" id="3.40.50.920">
    <property type="match status" value="1"/>
</dbReference>
<organism evidence="3 4">
    <name type="scientific">Nonomuraea rosea</name>
    <dbReference type="NCBI Taxonomy" id="638574"/>
    <lineage>
        <taxon>Bacteria</taxon>
        <taxon>Bacillati</taxon>
        <taxon>Actinomycetota</taxon>
        <taxon>Actinomycetes</taxon>
        <taxon>Streptosporangiales</taxon>
        <taxon>Streptosporangiaceae</taxon>
        <taxon>Nonomuraea</taxon>
    </lineage>
</organism>
<feature type="domain" description="Xylulose 5-phosphate/Fructose 6-phosphate phosphoketolase C-terminal" evidence="2">
    <location>
        <begin position="2"/>
        <end position="45"/>
    </location>
</feature>
<name>A0ABP6Z4P0_9ACTN</name>
<evidence type="ECO:0000259" key="2">
    <source>
        <dbReference type="Pfam" id="PF09363"/>
    </source>
</evidence>
<sequence>MRRLVPDLRVRVVNVVDLMRLFPVEHHPHGTTDKEFVELFTEDKPSYDGLLDRVIKIVGVSDDHDLVARCEADVQARFSAHVSAARSQPYYLDVTHPTANKGVVVERLSRFYRIPLDQIVTRRPAERRADVRAQRHEHRHGQRRPTTVITRCPARGSPGSPRPRGRD</sequence>
<dbReference type="InterPro" id="IPR036412">
    <property type="entry name" value="HAD-like_sf"/>
</dbReference>
<proteinExistence type="predicted"/>
<protein>
    <recommendedName>
        <fullName evidence="2">Xylulose 5-phosphate/Fructose 6-phosphate phosphoketolase C-terminal domain-containing protein</fullName>
    </recommendedName>
</protein>
<keyword evidence="4" id="KW-1185">Reference proteome</keyword>
<dbReference type="InterPro" id="IPR018969">
    <property type="entry name" value="Xul5P/Fru6P_PKetolase_C"/>
</dbReference>
<dbReference type="EMBL" id="BAABDQ010000032">
    <property type="protein sequence ID" value="GAA3597984.1"/>
    <property type="molecule type" value="Genomic_DNA"/>
</dbReference>
<evidence type="ECO:0000313" key="3">
    <source>
        <dbReference type="EMBL" id="GAA3597984.1"/>
    </source>
</evidence>
<dbReference type="SUPFAM" id="SSF56784">
    <property type="entry name" value="HAD-like"/>
    <property type="match status" value="1"/>
</dbReference>
<feature type="compositionally biased region" description="Basic and acidic residues" evidence="1">
    <location>
        <begin position="125"/>
        <end position="134"/>
    </location>
</feature>